<evidence type="ECO:0000313" key="1">
    <source>
        <dbReference type="EMBL" id="MFD2276116.1"/>
    </source>
</evidence>
<evidence type="ECO:0008006" key="3">
    <source>
        <dbReference type="Google" id="ProtNLM"/>
    </source>
</evidence>
<evidence type="ECO:0000313" key="2">
    <source>
        <dbReference type="Proteomes" id="UP001597297"/>
    </source>
</evidence>
<keyword evidence="2" id="KW-1185">Reference proteome</keyword>
<proteinExistence type="predicted"/>
<reference evidence="2" key="1">
    <citation type="journal article" date="2019" name="Int. J. Syst. Evol. Microbiol.">
        <title>The Global Catalogue of Microorganisms (GCM) 10K type strain sequencing project: providing services to taxonomists for standard genome sequencing and annotation.</title>
        <authorList>
            <consortium name="The Broad Institute Genomics Platform"/>
            <consortium name="The Broad Institute Genome Sequencing Center for Infectious Disease"/>
            <person name="Wu L."/>
            <person name="Ma J."/>
        </authorList>
    </citation>
    <scope>NUCLEOTIDE SEQUENCE [LARGE SCALE GENOMIC DNA]</scope>
    <source>
        <strain evidence="2">JCM 16545</strain>
    </source>
</reference>
<sequence length="41" mass="4486">MKPEIGKAAPEFTASVIGGQYEEETEISLADFKGQRVVLVF</sequence>
<dbReference type="RefSeq" id="WP_377095337.1">
    <property type="nucleotide sequence ID" value="NZ_JBHSJM010000001.1"/>
</dbReference>
<dbReference type="SUPFAM" id="SSF52833">
    <property type="entry name" value="Thioredoxin-like"/>
    <property type="match status" value="1"/>
</dbReference>
<dbReference type="EMBL" id="JBHUJC010000019">
    <property type="protein sequence ID" value="MFD2276116.1"/>
    <property type="molecule type" value="Genomic_DNA"/>
</dbReference>
<comment type="caution">
    <text evidence="1">The sequence shown here is derived from an EMBL/GenBank/DDBJ whole genome shotgun (WGS) entry which is preliminary data.</text>
</comment>
<dbReference type="InterPro" id="IPR036249">
    <property type="entry name" value="Thioredoxin-like_sf"/>
</dbReference>
<protein>
    <recommendedName>
        <fullName evidence="3">Redoxin domain-containing protein</fullName>
    </recommendedName>
</protein>
<dbReference type="Gene3D" id="3.40.30.10">
    <property type="entry name" value="Glutaredoxin"/>
    <property type="match status" value="1"/>
</dbReference>
<dbReference type="Proteomes" id="UP001597297">
    <property type="component" value="Unassembled WGS sequence"/>
</dbReference>
<gene>
    <name evidence="1" type="ORF">ACFSQZ_06525</name>
</gene>
<accession>A0ABW5E176</accession>
<organism evidence="1 2">
    <name type="scientific">Rubritalea spongiae</name>
    <dbReference type="NCBI Taxonomy" id="430797"/>
    <lineage>
        <taxon>Bacteria</taxon>
        <taxon>Pseudomonadati</taxon>
        <taxon>Verrucomicrobiota</taxon>
        <taxon>Verrucomicrobiia</taxon>
        <taxon>Verrucomicrobiales</taxon>
        <taxon>Rubritaleaceae</taxon>
        <taxon>Rubritalea</taxon>
    </lineage>
</organism>
<name>A0ABW5E176_9BACT</name>